<dbReference type="Pfam" id="PF20066">
    <property type="entry name" value="Glyoxalase_8"/>
    <property type="match status" value="1"/>
</dbReference>
<evidence type="ECO:0000313" key="2">
    <source>
        <dbReference type="EMBL" id="MFK2901612.1"/>
    </source>
</evidence>
<proteinExistence type="predicted"/>
<keyword evidence="3" id="KW-1185">Reference proteome</keyword>
<dbReference type="Proteomes" id="UP001620461">
    <property type="component" value="Unassembled WGS sequence"/>
</dbReference>
<reference evidence="2 3" key="1">
    <citation type="submission" date="2020-10" db="EMBL/GenBank/DDBJ databases">
        <title>Phylogeny of dyella-like bacteria.</title>
        <authorList>
            <person name="Fu J."/>
        </authorList>
    </citation>
    <scope>NUCLEOTIDE SEQUENCE [LARGE SCALE GENOMIC DNA]</scope>
    <source>
        <strain evidence="2 3">JP1</strain>
    </source>
</reference>
<accession>A0ABW8JP28</accession>
<dbReference type="InterPro" id="IPR045517">
    <property type="entry name" value="Glyoxalase_8"/>
</dbReference>
<dbReference type="EMBL" id="JADIKJ010000016">
    <property type="protein sequence ID" value="MFK2901612.1"/>
    <property type="molecule type" value="Genomic_DNA"/>
</dbReference>
<evidence type="ECO:0000259" key="1">
    <source>
        <dbReference type="Pfam" id="PF20066"/>
    </source>
</evidence>
<dbReference type="RefSeq" id="WP_404548419.1">
    <property type="nucleotide sequence ID" value="NZ_JADIKJ010000016.1"/>
</dbReference>
<feature type="domain" description="Glyoxalase-related protein" evidence="1">
    <location>
        <begin position="5"/>
        <end position="50"/>
    </location>
</feature>
<protein>
    <recommendedName>
        <fullName evidence="1">Glyoxalase-related protein domain-containing protein</fullName>
    </recommendedName>
</protein>
<sequence>MSDLHKARARRLATYLAEKYQLKIPHTQALEAIAATEGMRNWQTLVAQSRGGEDVFGGSLDPESLENSVHRLLGAAVAVEATHVDLIFDPNKQNISGRFRARGKKLENRKKLSGEWVRRMIDTIVGMSSPLEGVDGVKLLDGSVSEAIGIYRGEVVNTPLHGGGQYMTVVLMYSESDRYKFEMAAAMREGKLDGRTEMVALNEQLWRHLSELQVFGSSQLIPFVVELTQVTLDDEDQHEAHSIAFDVIKYGVNPLAETVLSWRKAESESIRALGTALLKKLNVKP</sequence>
<comment type="caution">
    <text evidence="2">The sequence shown here is derived from an EMBL/GenBank/DDBJ whole genome shotgun (WGS) entry which is preliminary data.</text>
</comment>
<name>A0ABW8JP28_9GAMM</name>
<evidence type="ECO:0000313" key="3">
    <source>
        <dbReference type="Proteomes" id="UP001620461"/>
    </source>
</evidence>
<organism evidence="2 3">
    <name type="scientific">Dyella jejuensis</name>
    <dbReference type="NCBI Taxonomy" id="1432009"/>
    <lineage>
        <taxon>Bacteria</taxon>
        <taxon>Pseudomonadati</taxon>
        <taxon>Pseudomonadota</taxon>
        <taxon>Gammaproteobacteria</taxon>
        <taxon>Lysobacterales</taxon>
        <taxon>Rhodanobacteraceae</taxon>
        <taxon>Dyella</taxon>
    </lineage>
</organism>
<gene>
    <name evidence="2" type="ORF">ISP15_14815</name>
</gene>